<feature type="non-terminal residue" evidence="1">
    <location>
        <position position="388"/>
    </location>
</feature>
<organism evidence="1">
    <name type="scientific">marine sediment metagenome</name>
    <dbReference type="NCBI Taxonomy" id="412755"/>
    <lineage>
        <taxon>unclassified sequences</taxon>
        <taxon>metagenomes</taxon>
        <taxon>ecological metagenomes</taxon>
    </lineage>
</organism>
<name>X0SRP9_9ZZZZ</name>
<sequence length="388" mass="42990">MLKSRRPVLSILSAILICALLVVSFPVLDTLINPEGPSSGTSEVLADDGCEGCSNSYQESMKARADWENCADGDEDWCYQRYLAAGNTFMRCYDQGCDTGVPTGDQPPTSDSSGEPDPCFGGYEECEFVWTGNDECLKRCQERYNACTPEYEKYKILSEKYGKCLESITRCDVPESLVFHGLTAEEYLEKCRENYNACKPTCNGDSECLKNCEKNFDDCKKAYDEHITFKAKCDADYQSFCEKDPESLWQKTIAANNKYVPLSTGNIQCEETETKEPDLTKELEIKVRTDKDNYDQGDAVTITAAVTRGDKPVKGAIVWMEVSCPGGYRGEIKPGIKGGQVATRLLTTNDSGKVSIVPFAGHSLGEYAIEAWAEHKGEQSKPGQCEFS</sequence>
<dbReference type="EMBL" id="BARS01006151">
    <property type="protein sequence ID" value="GAF83803.1"/>
    <property type="molecule type" value="Genomic_DNA"/>
</dbReference>
<protein>
    <submittedName>
        <fullName evidence="1">Uncharacterized protein</fullName>
    </submittedName>
</protein>
<reference evidence="1" key="1">
    <citation type="journal article" date="2014" name="Front. Microbiol.">
        <title>High frequency of phylogenetically diverse reductive dehalogenase-homologous genes in deep subseafloor sedimentary metagenomes.</title>
        <authorList>
            <person name="Kawai M."/>
            <person name="Futagami T."/>
            <person name="Toyoda A."/>
            <person name="Takaki Y."/>
            <person name="Nishi S."/>
            <person name="Hori S."/>
            <person name="Arai W."/>
            <person name="Tsubouchi T."/>
            <person name="Morono Y."/>
            <person name="Uchiyama I."/>
            <person name="Ito T."/>
            <person name="Fujiyama A."/>
            <person name="Inagaki F."/>
            <person name="Takami H."/>
        </authorList>
    </citation>
    <scope>NUCLEOTIDE SEQUENCE</scope>
    <source>
        <strain evidence="1">Expedition CK06-06</strain>
    </source>
</reference>
<accession>X0SRP9</accession>
<gene>
    <name evidence="1" type="ORF">S01H1_12024</name>
</gene>
<comment type="caution">
    <text evidence="1">The sequence shown here is derived from an EMBL/GenBank/DDBJ whole genome shotgun (WGS) entry which is preliminary data.</text>
</comment>
<evidence type="ECO:0000313" key="1">
    <source>
        <dbReference type="EMBL" id="GAF83803.1"/>
    </source>
</evidence>
<dbReference type="AlphaFoldDB" id="X0SRP9"/>
<proteinExistence type="predicted"/>